<evidence type="ECO:0000313" key="1">
    <source>
        <dbReference type="EnsemblProtists" id="PYU1_T003619"/>
    </source>
</evidence>
<organism evidence="1 2">
    <name type="scientific">Globisporangium ultimum (strain ATCC 200006 / CBS 805.95 / DAOM BR144)</name>
    <name type="common">Pythium ultimum</name>
    <dbReference type="NCBI Taxonomy" id="431595"/>
    <lineage>
        <taxon>Eukaryota</taxon>
        <taxon>Sar</taxon>
        <taxon>Stramenopiles</taxon>
        <taxon>Oomycota</taxon>
        <taxon>Peronosporomycetes</taxon>
        <taxon>Pythiales</taxon>
        <taxon>Pythiaceae</taxon>
        <taxon>Globisporangium</taxon>
    </lineage>
</organism>
<reference evidence="1" key="3">
    <citation type="submission" date="2015-02" db="UniProtKB">
        <authorList>
            <consortium name="EnsemblProtists"/>
        </authorList>
    </citation>
    <scope>IDENTIFICATION</scope>
    <source>
        <strain evidence="1">DAOM BR144</strain>
    </source>
</reference>
<protein>
    <recommendedName>
        <fullName evidence="3">FYVE-type domain-containing protein</fullName>
    </recommendedName>
</protein>
<keyword evidence="2" id="KW-1185">Reference proteome</keyword>
<dbReference type="InterPro" id="IPR011011">
    <property type="entry name" value="Znf_FYVE_PHD"/>
</dbReference>
<dbReference type="EMBL" id="GL376638">
    <property type="status" value="NOT_ANNOTATED_CDS"/>
    <property type="molecule type" value="Genomic_DNA"/>
</dbReference>
<dbReference type="Proteomes" id="UP000019132">
    <property type="component" value="Unassembled WGS sequence"/>
</dbReference>
<dbReference type="eggNOG" id="ENOG502SKBN">
    <property type="taxonomic scope" value="Eukaryota"/>
</dbReference>
<accession>K3WF78</accession>
<dbReference type="VEuPathDB" id="FungiDB:PYU1_G003609"/>
<dbReference type="SUPFAM" id="SSF57903">
    <property type="entry name" value="FYVE/PHD zinc finger"/>
    <property type="match status" value="1"/>
</dbReference>
<dbReference type="EnsemblProtists" id="PYU1_T003619">
    <property type="protein sequence ID" value="PYU1_T003619"/>
    <property type="gene ID" value="PYU1_G003609"/>
</dbReference>
<dbReference type="InterPro" id="IPR013083">
    <property type="entry name" value="Znf_RING/FYVE/PHD"/>
</dbReference>
<dbReference type="AlphaFoldDB" id="K3WF78"/>
<dbReference type="PANTHER" id="PTHR13510">
    <property type="entry name" value="FYVE-FINGER-CONTAINING RAB5 EFFECTOR PROTEIN RABENOSYN-5-RELATED"/>
    <property type="match status" value="1"/>
</dbReference>
<reference evidence="2" key="2">
    <citation type="submission" date="2010-04" db="EMBL/GenBank/DDBJ databases">
        <authorList>
            <person name="Buell R."/>
            <person name="Hamilton J."/>
            <person name="Hostetler J."/>
        </authorList>
    </citation>
    <scope>NUCLEOTIDE SEQUENCE [LARGE SCALE GENOMIC DNA]</scope>
    <source>
        <strain evidence="2">DAOM:BR144</strain>
    </source>
</reference>
<evidence type="ECO:0008006" key="3">
    <source>
        <dbReference type="Google" id="ProtNLM"/>
    </source>
</evidence>
<sequence>MLPPFSPTAAQRATYRAIAQELLNATLHDYDVFRHEHGRQLSRKHWKPVKTRENLTVYKERAPAPLQHCATTGPDWIDPKLLVTTGTIVGGLDDAMFGHVAIDGASMLLKAAVTKNRIVGGALITQIEGPSVVHPFRFLGVKWIALAPPTSFNGMIWSRDLVVVEATGVVKLPNGERIGYQLMKSIEIPEFGTLEHESIVRGRVCSCLLFRQLENRTVDIYLKGYVEAFGKVTDSLALKTCARGFLSSWNSVGCAQYKKILWRVQQKQQQQQMSPSERSRVCEGCSRKFGPFQHGEVCLLCDTTVCSRCRINWTLREVNHQELSLYESDAVICKSCITSASQQDPVEIAKHEIRSGRFTAPAADSPPVVKLWDFHAKGGAKSRKLLSSVAKSDVEKEDDDQHPVECVKTPVQHPLSHINTMMNSNSLSGYTLSTDSEAPLSFASMSLNEMDILARSLPHHHEFHMAPGTDDDFDADSIYDDDDGEVCLGQLVDYDTVDSKNFYNSDTKEQQQQQLWAQMVALQVANESIYQMTLQTGDAHTRNP</sequence>
<dbReference type="HOGENOM" id="CLU_015303_5_2_1"/>
<evidence type="ECO:0000313" key="2">
    <source>
        <dbReference type="Proteomes" id="UP000019132"/>
    </source>
</evidence>
<name>K3WF78_GLOUD</name>
<proteinExistence type="predicted"/>
<dbReference type="InterPro" id="IPR052727">
    <property type="entry name" value="Rab4/Rab5_effector"/>
</dbReference>
<reference evidence="2" key="1">
    <citation type="journal article" date="2010" name="Genome Biol.">
        <title>Genome sequence of the necrotrophic plant pathogen Pythium ultimum reveals original pathogenicity mechanisms and effector repertoire.</title>
        <authorList>
            <person name="Levesque C.A."/>
            <person name="Brouwer H."/>
            <person name="Cano L."/>
            <person name="Hamilton J.P."/>
            <person name="Holt C."/>
            <person name="Huitema E."/>
            <person name="Raffaele S."/>
            <person name="Robideau G.P."/>
            <person name="Thines M."/>
            <person name="Win J."/>
            <person name="Zerillo M.M."/>
            <person name="Beakes G.W."/>
            <person name="Boore J.L."/>
            <person name="Busam D."/>
            <person name="Dumas B."/>
            <person name="Ferriera S."/>
            <person name="Fuerstenberg S.I."/>
            <person name="Gachon C.M."/>
            <person name="Gaulin E."/>
            <person name="Govers F."/>
            <person name="Grenville-Briggs L."/>
            <person name="Horner N."/>
            <person name="Hostetler J."/>
            <person name="Jiang R.H."/>
            <person name="Johnson J."/>
            <person name="Krajaejun T."/>
            <person name="Lin H."/>
            <person name="Meijer H.J."/>
            <person name="Moore B."/>
            <person name="Morris P."/>
            <person name="Phuntmart V."/>
            <person name="Puiu D."/>
            <person name="Shetty J."/>
            <person name="Stajich J.E."/>
            <person name="Tripathy S."/>
            <person name="Wawra S."/>
            <person name="van West P."/>
            <person name="Whitty B.R."/>
            <person name="Coutinho P.M."/>
            <person name="Henrissat B."/>
            <person name="Martin F."/>
            <person name="Thomas P.D."/>
            <person name="Tyler B.M."/>
            <person name="De Vries R.P."/>
            <person name="Kamoun S."/>
            <person name="Yandell M."/>
            <person name="Tisserat N."/>
            <person name="Buell C.R."/>
        </authorList>
    </citation>
    <scope>NUCLEOTIDE SEQUENCE</scope>
    <source>
        <strain evidence="2">DAOM:BR144</strain>
    </source>
</reference>
<dbReference type="InParanoid" id="K3WF78"/>
<dbReference type="PANTHER" id="PTHR13510:SF44">
    <property type="entry name" value="RABENOSYN-5"/>
    <property type="match status" value="1"/>
</dbReference>
<dbReference type="Gene3D" id="3.30.40.10">
    <property type="entry name" value="Zinc/RING finger domain, C3HC4 (zinc finger)"/>
    <property type="match status" value="1"/>
</dbReference>